<dbReference type="RefSeq" id="WP_218097669.1">
    <property type="nucleotide sequence ID" value="NZ_CAJVCE010000003.1"/>
</dbReference>
<sequence length="248" mass="27481">MSYRFSLERNNQEDLASGRVLYNQHGATAFPVRLASEIFQWIKQELTRRGNAGPYHLYDPCCGGGYLLTSLGFLHGDDLHAITASDVNPAAVELAERNLSLLTQQGMEQRIGQIRDLYEQFGKPSHKDALESAVRLAAIVDSLHRTPIIDCFEADATKPLDHRNGKGKLDMIITDVPYGNIVDWNTAAGDPVKELLDHAVPMLAPVSLVAIVSSKEQKIAHDGYNRAGHWKLGKRRITVLELKTESPS</sequence>
<evidence type="ECO:0000313" key="2">
    <source>
        <dbReference type="Proteomes" id="UP000730618"/>
    </source>
</evidence>
<name>A0ABN7TE34_9BACL</name>
<evidence type="ECO:0000313" key="1">
    <source>
        <dbReference type="EMBL" id="CAG7627126.1"/>
    </source>
</evidence>
<dbReference type="InterPro" id="IPR024268">
    <property type="entry name" value="AviRa"/>
</dbReference>
<keyword evidence="1" id="KW-0489">Methyltransferase</keyword>
<dbReference type="Proteomes" id="UP000730618">
    <property type="component" value="Unassembled WGS sequence"/>
</dbReference>
<organism evidence="1 2">
    <name type="scientific">Paenibacillus allorhizosphaerae</name>
    <dbReference type="NCBI Taxonomy" id="2849866"/>
    <lineage>
        <taxon>Bacteria</taxon>
        <taxon>Bacillati</taxon>
        <taxon>Bacillota</taxon>
        <taxon>Bacilli</taxon>
        <taxon>Bacillales</taxon>
        <taxon>Paenibacillaceae</taxon>
        <taxon>Paenibacillus</taxon>
    </lineage>
</organism>
<proteinExistence type="predicted"/>
<protein>
    <submittedName>
        <fullName evidence="1">23S rRNA (Guanine(2535)-N(1))-methyltransferase</fullName>
        <ecNumber evidence="1">2.1.1.209</ecNumber>
    </submittedName>
</protein>
<dbReference type="GO" id="GO:0008168">
    <property type="term" value="F:methyltransferase activity"/>
    <property type="evidence" value="ECO:0007669"/>
    <property type="project" value="UniProtKB-KW"/>
</dbReference>
<keyword evidence="1" id="KW-0808">Transferase</keyword>
<dbReference type="Pfam" id="PF11599">
    <property type="entry name" value="AviRa"/>
    <property type="match status" value="1"/>
</dbReference>
<keyword evidence="2" id="KW-1185">Reference proteome</keyword>
<gene>
    <name evidence="1" type="primary">aviRa</name>
    <name evidence="1" type="ORF">PAECIP111802_01321</name>
</gene>
<accession>A0ABN7TE34</accession>
<dbReference type="EC" id="2.1.1.209" evidence="1"/>
<dbReference type="GO" id="GO:0032259">
    <property type="term" value="P:methylation"/>
    <property type="evidence" value="ECO:0007669"/>
    <property type="project" value="UniProtKB-KW"/>
</dbReference>
<dbReference type="EMBL" id="CAJVCE010000003">
    <property type="protein sequence ID" value="CAG7627126.1"/>
    <property type="molecule type" value="Genomic_DNA"/>
</dbReference>
<reference evidence="1 2" key="1">
    <citation type="submission" date="2021-06" db="EMBL/GenBank/DDBJ databases">
        <authorList>
            <person name="Criscuolo A."/>
        </authorList>
    </citation>
    <scope>NUCLEOTIDE SEQUENCE [LARGE SCALE GENOMIC DNA]</scope>
    <source>
        <strain evidence="2">CIP 111802</strain>
    </source>
</reference>
<comment type="caution">
    <text evidence="1">The sequence shown here is derived from an EMBL/GenBank/DDBJ whole genome shotgun (WGS) entry which is preliminary data.</text>
</comment>